<dbReference type="RefSeq" id="WP_091485063.1">
    <property type="nucleotide sequence ID" value="NZ_LT629692.1"/>
</dbReference>
<dbReference type="AlphaFoldDB" id="A0A1G7TX96"/>
<dbReference type="InterPro" id="IPR011701">
    <property type="entry name" value="MFS"/>
</dbReference>
<dbReference type="Gene3D" id="1.20.1250.20">
    <property type="entry name" value="MFS general substrate transporter like domains"/>
    <property type="match status" value="1"/>
</dbReference>
<gene>
    <name evidence="2" type="ORF">SAMN04489810_0188</name>
</gene>
<dbReference type="STRING" id="370764.SAMN04489810_0188"/>
<evidence type="ECO:0000256" key="1">
    <source>
        <dbReference type="SAM" id="Phobius"/>
    </source>
</evidence>
<dbReference type="PANTHER" id="PTHR23542:SF1">
    <property type="entry name" value="MAJOR FACILITATOR SUPERFAMILY (MFS) PROFILE DOMAIN-CONTAINING PROTEIN"/>
    <property type="match status" value="1"/>
</dbReference>
<feature type="transmembrane region" description="Helical" evidence="1">
    <location>
        <begin position="363"/>
        <end position="386"/>
    </location>
</feature>
<keyword evidence="1" id="KW-0472">Membrane</keyword>
<feature type="transmembrane region" description="Helical" evidence="1">
    <location>
        <begin position="392"/>
        <end position="413"/>
    </location>
</feature>
<name>A0A1G7TX96_9MICO</name>
<feature type="transmembrane region" description="Helical" evidence="1">
    <location>
        <begin position="195"/>
        <end position="219"/>
    </location>
</feature>
<dbReference type="Pfam" id="PF07690">
    <property type="entry name" value="MFS_1"/>
    <property type="match status" value="1"/>
</dbReference>
<evidence type="ECO:0000313" key="3">
    <source>
        <dbReference type="Proteomes" id="UP000199009"/>
    </source>
</evidence>
<dbReference type="PANTHER" id="PTHR23542">
    <property type="match status" value="1"/>
</dbReference>
<feature type="transmembrane region" description="Helical" evidence="1">
    <location>
        <begin position="100"/>
        <end position="120"/>
    </location>
</feature>
<feature type="transmembrane region" description="Helical" evidence="1">
    <location>
        <begin position="305"/>
        <end position="323"/>
    </location>
</feature>
<keyword evidence="3" id="KW-1185">Reference proteome</keyword>
<dbReference type="GO" id="GO:0022857">
    <property type="term" value="F:transmembrane transporter activity"/>
    <property type="evidence" value="ECO:0007669"/>
    <property type="project" value="InterPro"/>
</dbReference>
<feature type="transmembrane region" description="Helical" evidence="1">
    <location>
        <begin position="126"/>
        <end position="147"/>
    </location>
</feature>
<evidence type="ECO:0000313" key="2">
    <source>
        <dbReference type="EMBL" id="SDG39853.1"/>
    </source>
</evidence>
<dbReference type="Proteomes" id="UP000199009">
    <property type="component" value="Chromosome I"/>
</dbReference>
<protein>
    <submittedName>
        <fullName evidence="2">Predicted arabinose efflux permease, MFS family</fullName>
    </submittedName>
</protein>
<feature type="transmembrane region" description="Helical" evidence="1">
    <location>
        <begin position="168"/>
        <end position="189"/>
    </location>
</feature>
<sequence length="417" mass="41409">MAGSRNDDRLDPSWPGDRGPQGFTAYRRILRLPGAVGFFVPAIVARLGVAATGIGMLFSVHGFTGSYAFAGAVTGVFATAEAIAGPQVGRLIDRFGQGRILPAVAGAHLMAIVLTMFAAASGSLALSVPAAVFAGATVAQPGALAGARWVHILPERSDLRVAFSLEAAVNDAVFIIGPPVVTVLSGLVAPWAGSAVAAVLLVVGCLVLAAQTATAPSPAARSPRSEIRPHSRTNGLRSPAFLAAVGVNLGLGCFFGAAPILVTATATGNGIPAIAGFVLAATSVASLVSGLVYGASASRLRPQAVQLTAAAVLLSALVLAVFWPSLLGLAVAVLIGGIAIAPLVATSSQIVEASIERRVLTQGLTWINTASAAGVGISSAAVGFAIEAGGLVPATVVAMGLVGVAVASALAGFRGPR</sequence>
<feature type="transmembrane region" description="Helical" evidence="1">
    <location>
        <begin position="274"/>
        <end position="293"/>
    </location>
</feature>
<reference evidence="2 3" key="1">
    <citation type="submission" date="2016-10" db="EMBL/GenBank/DDBJ databases">
        <authorList>
            <person name="de Groot N.N."/>
        </authorList>
    </citation>
    <scope>NUCLEOTIDE SEQUENCE [LARGE SCALE GENOMIC DNA]</scope>
    <source>
        <strain evidence="2 3">DSM 23142</strain>
    </source>
</reference>
<feature type="transmembrane region" description="Helical" evidence="1">
    <location>
        <begin position="36"/>
        <end position="60"/>
    </location>
</feature>
<dbReference type="InterPro" id="IPR036259">
    <property type="entry name" value="MFS_trans_sf"/>
</dbReference>
<accession>A0A1G7TX96</accession>
<dbReference type="EMBL" id="LT629692">
    <property type="protein sequence ID" value="SDG39853.1"/>
    <property type="molecule type" value="Genomic_DNA"/>
</dbReference>
<feature type="transmembrane region" description="Helical" evidence="1">
    <location>
        <begin position="66"/>
        <end position="88"/>
    </location>
</feature>
<feature type="transmembrane region" description="Helical" evidence="1">
    <location>
        <begin position="329"/>
        <end position="351"/>
    </location>
</feature>
<feature type="transmembrane region" description="Helical" evidence="1">
    <location>
        <begin position="240"/>
        <end position="262"/>
    </location>
</feature>
<keyword evidence="1" id="KW-0812">Transmembrane</keyword>
<organism evidence="2 3">
    <name type="scientific">Microbacterium pygmaeum</name>
    <dbReference type="NCBI Taxonomy" id="370764"/>
    <lineage>
        <taxon>Bacteria</taxon>
        <taxon>Bacillati</taxon>
        <taxon>Actinomycetota</taxon>
        <taxon>Actinomycetes</taxon>
        <taxon>Micrococcales</taxon>
        <taxon>Microbacteriaceae</taxon>
        <taxon>Microbacterium</taxon>
    </lineage>
</organism>
<proteinExistence type="predicted"/>
<dbReference type="OrthoDB" id="9180256at2"/>
<dbReference type="SUPFAM" id="SSF103473">
    <property type="entry name" value="MFS general substrate transporter"/>
    <property type="match status" value="1"/>
</dbReference>
<keyword evidence="1" id="KW-1133">Transmembrane helix</keyword>